<evidence type="ECO:0000313" key="4">
    <source>
        <dbReference type="EMBL" id="RZS87498.1"/>
    </source>
</evidence>
<accession>A0A4Q7NQW2</accession>
<evidence type="ECO:0000313" key="5">
    <source>
        <dbReference type="Proteomes" id="UP000293638"/>
    </source>
</evidence>
<dbReference type="SMART" id="SM00421">
    <property type="entry name" value="HTH_LUXR"/>
    <property type="match status" value="1"/>
</dbReference>
<gene>
    <name evidence="4" type="ORF">EV189_2929</name>
</gene>
<sequence>MRTRPAGAPQDPTRGADASFLLRTLAAHWPLVGRQAELEVAMDALADPRVRVNVAVGLPGTGKTRFAEEVLALAGGRGHPVARVTASPGSREVPLSALAHLAPAPAGTGADPLQVHRAAAAHARQRVRAAQGRRLVVLVDDLHLLDAASLAVLTRLLDDGLAFVLGTVRSGEPRDPALQALVHGDSALLTEIGDLGRAASRTLLHLALRGPVEAGTVEDLWAASLGNPFYLRELVLHGIRTGSLVQTAGVWRATGRLAAPARLTELMRLRLDGMPAAERAVLDLLAVQDGLSPDDVLALAGTPDHVGAALESLERSGLIRSELQQRRVVLHLAHPVYADTLRATTSELTARRLGTALARRIQALGARRPDDPVRVAGLLLDATGTADPHLLLEAARLARAAHDLDGVARFAGAALAHGDLGEAALLLGGALYELGRFAEADDALLRAQRTSTSEAQTVDMVQVRARLLLFGRVQPDDALDVVRSAAAGVRGPGLADELRALEAAVLVQAGRPGDALPLAQELSSAARSPRAAVLAGLAHAAALTLTGDPAAALAQARRGYAEHQRLGDLPALHPSLHQAEEVLALQEAGRLAAAREVGERAYAGATADRAPFARLRLARLLGRGAVLEGAPRTALRWYLEALSLCRAYGFDGPRRVVLDHLAVAHALLGDPRAAEAALAERDSLPTQLQPYPEQALGSAWASAAAADLPGARRTVELAVACAARTGDVSSERRLLHDLARLGAPAEAATRLLELQSRGDSALATAYLLSATALQSRSAPALREAAEAFEELGARLYAAEAWTSAGVEHRRAGQPREAAWAVTRAARALEHCEGARTPLLLVADSHVPLTAREREVALLAARGRPSREIAEQLCLSVRTVDNHLQNVYGKLGIKGRADIGAALAR</sequence>
<dbReference type="InterPro" id="IPR049945">
    <property type="entry name" value="AAA_22"/>
</dbReference>
<dbReference type="Proteomes" id="UP000293638">
    <property type="component" value="Unassembled WGS sequence"/>
</dbReference>
<dbReference type="Pfam" id="PF13401">
    <property type="entry name" value="AAA_22"/>
    <property type="match status" value="1"/>
</dbReference>
<keyword evidence="2" id="KW-0067">ATP-binding</keyword>
<dbReference type="GO" id="GO:0005524">
    <property type="term" value="F:ATP binding"/>
    <property type="evidence" value="ECO:0007669"/>
    <property type="project" value="UniProtKB-KW"/>
</dbReference>
<dbReference type="GO" id="GO:0004016">
    <property type="term" value="F:adenylate cyclase activity"/>
    <property type="evidence" value="ECO:0007669"/>
    <property type="project" value="TreeGrafter"/>
</dbReference>
<dbReference type="InterPro" id="IPR000792">
    <property type="entry name" value="Tscrpt_reg_LuxR_C"/>
</dbReference>
<keyword evidence="5" id="KW-1185">Reference proteome</keyword>
<dbReference type="PROSITE" id="PS00622">
    <property type="entry name" value="HTH_LUXR_1"/>
    <property type="match status" value="1"/>
</dbReference>
<evidence type="ECO:0000259" key="3">
    <source>
        <dbReference type="PROSITE" id="PS50043"/>
    </source>
</evidence>
<organism evidence="4 5">
    <name type="scientific">Motilibacter rhizosphaerae</name>
    <dbReference type="NCBI Taxonomy" id="598652"/>
    <lineage>
        <taxon>Bacteria</taxon>
        <taxon>Bacillati</taxon>
        <taxon>Actinomycetota</taxon>
        <taxon>Actinomycetes</taxon>
        <taxon>Motilibacterales</taxon>
        <taxon>Motilibacteraceae</taxon>
        <taxon>Motilibacter</taxon>
    </lineage>
</organism>
<protein>
    <submittedName>
        <fullName evidence="4">Regulatory LuxR family protein</fullName>
    </submittedName>
</protein>
<dbReference type="InterPro" id="IPR016032">
    <property type="entry name" value="Sig_transdc_resp-reg_C-effctor"/>
</dbReference>
<dbReference type="InterPro" id="IPR036388">
    <property type="entry name" value="WH-like_DNA-bd_sf"/>
</dbReference>
<dbReference type="InterPro" id="IPR027417">
    <property type="entry name" value="P-loop_NTPase"/>
</dbReference>
<dbReference type="EMBL" id="SGXD01000003">
    <property type="protein sequence ID" value="RZS87498.1"/>
    <property type="molecule type" value="Genomic_DNA"/>
</dbReference>
<dbReference type="RefSeq" id="WP_130493612.1">
    <property type="nucleotide sequence ID" value="NZ_SGXD01000003.1"/>
</dbReference>
<dbReference type="GO" id="GO:0005737">
    <property type="term" value="C:cytoplasm"/>
    <property type="evidence" value="ECO:0007669"/>
    <property type="project" value="TreeGrafter"/>
</dbReference>
<dbReference type="PRINTS" id="PR00038">
    <property type="entry name" value="HTHLUXR"/>
</dbReference>
<dbReference type="SUPFAM" id="SSF52540">
    <property type="entry name" value="P-loop containing nucleoside triphosphate hydrolases"/>
    <property type="match status" value="1"/>
</dbReference>
<dbReference type="PANTHER" id="PTHR16305">
    <property type="entry name" value="TESTICULAR SOLUBLE ADENYLYL CYCLASE"/>
    <property type="match status" value="1"/>
</dbReference>
<evidence type="ECO:0000256" key="2">
    <source>
        <dbReference type="ARBA" id="ARBA00022840"/>
    </source>
</evidence>
<feature type="domain" description="HTH luxR-type" evidence="3">
    <location>
        <begin position="841"/>
        <end position="904"/>
    </location>
</feature>
<reference evidence="4 5" key="1">
    <citation type="submission" date="2019-02" db="EMBL/GenBank/DDBJ databases">
        <title>Genomic Encyclopedia of Type Strains, Phase IV (KMG-IV): sequencing the most valuable type-strain genomes for metagenomic binning, comparative biology and taxonomic classification.</title>
        <authorList>
            <person name="Goeker M."/>
        </authorList>
    </citation>
    <scope>NUCLEOTIDE SEQUENCE [LARGE SCALE GENOMIC DNA]</scope>
    <source>
        <strain evidence="4 5">DSM 45622</strain>
    </source>
</reference>
<evidence type="ECO:0000256" key="1">
    <source>
        <dbReference type="ARBA" id="ARBA00022741"/>
    </source>
</evidence>
<dbReference type="OrthoDB" id="3197423at2"/>
<dbReference type="PROSITE" id="PS50043">
    <property type="entry name" value="HTH_LUXR_2"/>
    <property type="match status" value="1"/>
</dbReference>
<dbReference type="PANTHER" id="PTHR16305:SF35">
    <property type="entry name" value="TRANSCRIPTIONAL ACTIVATOR DOMAIN"/>
    <property type="match status" value="1"/>
</dbReference>
<dbReference type="Pfam" id="PF00196">
    <property type="entry name" value="GerE"/>
    <property type="match status" value="1"/>
</dbReference>
<comment type="caution">
    <text evidence="4">The sequence shown here is derived from an EMBL/GenBank/DDBJ whole genome shotgun (WGS) entry which is preliminary data.</text>
</comment>
<dbReference type="CDD" id="cd06170">
    <property type="entry name" value="LuxR_C_like"/>
    <property type="match status" value="1"/>
</dbReference>
<proteinExistence type="predicted"/>
<dbReference type="Gene3D" id="1.10.10.10">
    <property type="entry name" value="Winged helix-like DNA-binding domain superfamily/Winged helix DNA-binding domain"/>
    <property type="match status" value="1"/>
</dbReference>
<dbReference type="GO" id="GO:0003677">
    <property type="term" value="F:DNA binding"/>
    <property type="evidence" value="ECO:0007669"/>
    <property type="project" value="InterPro"/>
</dbReference>
<dbReference type="AlphaFoldDB" id="A0A4Q7NQW2"/>
<dbReference type="SUPFAM" id="SSF46894">
    <property type="entry name" value="C-terminal effector domain of the bipartite response regulators"/>
    <property type="match status" value="1"/>
</dbReference>
<keyword evidence="1" id="KW-0547">Nucleotide-binding</keyword>
<dbReference type="Gene3D" id="3.40.50.300">
    <property type="entry name" value="P-loop containing nucleotide triphosphate hydrolases"/>
    <property type="match status" value="1"/>
</dbReference>
<name>A0A4Q7NQW2_9ACTN</name>
<dbReference type="GO" id="GO:0006355">
    <property type="term" value="P:regulation of DNA-templated transcription"/>
    <property type="evidence" value="ECO:0007669"/>
    <property type="project" value="InterPro"/>
</dbReference>